<dbReference type="AlphaFoldDB" id="A0A5E8CIV5"/>
<dbReference type="EMBL" id="CABVLZ010000004">
    <property type="protein sequence ID" value="VVU95313.1"/>
    <property type="molecule type" value="Genomic_DNA"/>
</dbReference>
<sequence>MERKINKIEDLIKLTSDDKLTFVEKSKNFKKCQKSIKSCSKLLEEYENILASKDYEGIKDNHSIKVIEKELNDQNDELTIETLLEYLSSINNMKKNLS</sequence>
<evidence type="ECO:0000313" key="1">
    <source>
        <dbReference type="EMBL" id="VVU95313.1"/>
    </source>
</evidence>
<gene>
    <name evidence="1" type="ORF">CPAV1605_1064</name>
</gene>
<reference evidence="1" key="1">
    <citation type="submission" date="2019-09" db="EMBL/GenBank/DDBJ databases">
        <authorList>
            <person name="Needham M D."/>
        </authorList>
    </citation>
    <scope>NUCLEOTIDE SEQUENCE</scope>
</reference>
<name>A0A5E8CIV5_9ZZZZ</name>
<protein>
    <submittedName>
        <fullName evidence="1">Uncharacterized protein</fullName>
    </submittedName>
</protein>
<organism evidence="1">
    <name type="scientific">seawater metagenome</name>
    <dbReference type="NCBI Taxonomy" id="1561972"/>
    <lineage>
        <taxon>unclassified sequences</taxon>
        <taxon>metagenomes</taxon>
        <taxon>ecological metagenomes</taxon>
    </lineage>
</organism>
<accession>A0A5E8CIV5</accession>
<proteinExistence type="predicted"/>